<feature type="transmembrane region" description="Helical" evidence="9">
    <location>
        <begin position="50"/>
        <end position="70"/>
    </location>
</feature>
<reference evidence="10" key="1">
    <citation type="submission" date="2016-08" db="EMBL/GenBank/DDBJ databases">
        <authorList>
            <person name="Seilhamer J.J."/>
        </authorList>
    </citation>
    <scope>NUCLEOTIDE SEQUENCE</scope>
    <source>
        <strain evidence="10">86</strain>
    </source>
</reference>
<evidence type="ECO:0000256" key="4">
    <source>
        <dbReference type="ARBA" id="ARBA00022475"/>
    </source>
</evidence>
<dbReference type="GO" id="GO:0009306">
    <property type="term" value="P:protein secretion"/>
    <property type="evidence" value="ECO:0007669"/>
    <property type="project" value="InterPro"/>
</dbReference>
<dbReference type="EMBL" id="FMJD01000002">
    <property type="protein sequence ID" value="SCM72702.1"/>
    <property type="molecule type" value="Genomic_DNA"/>
</dbReference>
<keyword evidence="10" id="KW-0969">Cilium</keyword>
<dbReference type="PANTHER" id="PTHR34040:SF2">
    <property type="entry name" value="FLAGELLAR BIOSYNTHETIC PROTEIN FLIQ"/>
    <property type="match status" value="1"/>
</dbReference>
<evidence type="ECO:0000256" key="9">
    <source>
        <dbReference type="RuleBase" id="RU364090"/>
    </source>
</evidence>
<organism evidence="10">
    <name type="scientific">uncultured Pleomorphomonas sp</name>
    <dbReference type="NCBI Taxonomy" id="442121"/>
    <lineage>
        <taxon>Bacteria</taxon>
        <taxon>Pseudomonadati</taxon>
        <taxon>Pseudomonadota</taxon>
        <taxon>Alphaproteobacteria</taxon>
        <taxon>Hyphomicrobiales</taxon>
        <taxon>Pleomorphomonadaceae</taxon>
        <taxon>Pleomorphomonas</taxon>
        <taxon>environmental samples</taxon>
    </lineage>
</organism>
<keyword evidence="5 9" id="KW-0812">Transmembrane</keyword>
<evidence type="ECO:0000256" key="5">
    <source>
        <dbReference type="ARBA" id="ARBA00022692"/>
    </source>
</evidence>
<dbReference type="PANTHER" id="PTHR34040">
    <property type="entry name" value="FLAGELLAR BIOSYNTHETIC PROTEIN FLIQ"/>
    <property type="match status" value="1"/>
</dbReference>
<evidence type="ECO:0000256" key="3">
    <source>
        <dbReference type="ARBA" id="ARBA00021718"/>
    </source>
</evidence>
<dbReference type="AlphaFoldDB" id="A0A212L548"/>
<keyword evidence="10" id="KW-0966">Cell projection</keyword>
<dbReference type="RefSeq" id="WP_100078738.1">
    <property type="nucleotide sequence ID" value="NZ_LT608334.1"/>
</dbReference>
<evidence type="ECO:0000256" key="1">
    <source>
        <dbReference type="ARBA" id="ARBA00004651"/>
    </source>
</evidence>
<dbReference type="NCBIfam" id="TIGR01402">
    <property type="entry name" value="fliQ"/>
    <property type="match status" value="1"/>
</dbReference>
<dbReference type="GO" id="GO:0044780">
    <property type="term" value="P:bacterial-type flagellum assembly"/>
    <property type="evidence" value="ECO:0007669"/>
    <property type="project" value="InterPro"/>
</dbReference>
<dbReference type="PIRSF" id="PIRSF004669">
    <property type="entry name" value="FliQ"/>
    <property type="match status" value="1"/>
</dbReference>
<name>A0A212L548_9HYPH</name>
<sequence>MGGAEVLDLARTAIWVTIKIAAPVMLTGLAVGFVVSLFQALTQIQEQTLAFIPKILSIFIVLLLTLPFMADSLSSFMVTISEWIVRG</sequence>
<evidence type="ECO:0000256" key="8">
    <source>
        <dbReference type="ARBA" id="ARBA00023143"/>
    </source>
</evidence>
<dbReference type="NCBIfam" id="NF004671">
    <property type="entry name" value="PRK06010.1"/>
    <property type="match status" value="1"/>
</dbReference>
<comment type="similarity">
    <text evidence="2 9">Belongs to the FliQ/MopD/SpaQ family.</text>
</comment>
<evidence type="ECO:0000256" key="2">
    <source>
        <dbReference type="ARBA" id="ARBA00006156"/>
    </source>
</evidence>
<feature type="transmembrane region" description="Helical" evidence="9">
    <location>
        <begin position="12"/>
        <end position="38"/>
    </location>
</feature>
<keyword evidence="4 9" id="KW-1003">Cell membrane</keyword>
<comment type="function">
    <text evidence="9">Role in flagellar biosynthesis.</text>
</comment>
<gene>
    <name evidence="9 10" type="primary">fliQ</name>
    <name evidence="10" type="ORF">KL86PLE_100675</name>
</gene>
<dbReference type="GO" id="GO:0009425">
    <property type="term" value="C:bacterial-type flagellum basal body"/>
    <property type="evidence" value="ECO:0007669"/>
    <property type="project" value="UniProtKB-SubCell"/>
</dbReference>
<proteinExistence type="inferred from homology"/>
<accession>A0A212L548</accession>
<dbReference type="InterPro" id="IPR002191">
    <property type="entry name" value="Bac_export_3"/>
</dbReference>
<dbReference type="PRINTS" id="PR00952">
    <property type="entry name" value="TYPE3IMQPROT"/>
</dbReference>
<dbReference type="Pfam" id="PF01313">
    <property type="entry name" value="Bac_export_3"/>
    <property type="match status" value="1"/>
</dbReference>
<keyword evidence="8 9" id="KW-0975">Bacterial flagellum</keyword>
<evidence type="ECO:0000256" key="7">
    <source>
        <dbReference type="ARBA" id="ARBA00023136"/>
    </source>
</evidence>
<keyword evidence="6 9" id="KW-1133">Transmembrane helix</keyword>
<dbReference type="InterPro" id="IPR006305">
    <property type="entry name" value="FliQ"/>
</dbReference>
<keyword evidence="10" id="KW-0282">Flagellum</keyword>
<protein>
    <recommendedName>
        <fullName evidence="3 9">Flagellar biosynthetic protein FliQ</fullName>
    </recommendedName>
</protein>
<dbReference type="GO" id="GO:0005886">
    <property type="term" value="C:plasma membrane"/>
    <property type="evidence" value="ECO:0007669"/>
    <property type="project" value="UniProtKB-SubCell"/>
</dbReference>
<evidence type="ECO:0000256" key="6">
    <source>
        <dbReference type="ARBA" id="ARBA00022989"/>
    </source>
</evidence>
<keyword evidence="7 9" id="KW-0472">Membrane</keyword>
<evidence type="ECO:0000313" key="10">
    <source>
        <dbReference type="EMBL" id="SCM72702.1"/>
    </source>
</evidence>
<comment type="subcellular location">
    <subcellularLocation>
        <location evidence="1 9">Cell membrane</location>
        <topology evidence="1">Multi-pass membrane protein</topology>
    </subcellularLocation>
    <subcellularLocation>
        <location evidence="9">Bacterial flagellum basal body</location>
    </subcellularLocation>
</comment>